<dbReference type="AlphaFoldDB" id="A0A517VR37"/>
<accession>A0A517VR37</accession>
<feature type="compositionally biased region" description="Polar residues" evidence="1">
    <location>
        <begin position="265"/>
        <end position="286"/>
    </location>
</feature>
<dbReference type="EMBL" id="CP037920">
    <property type="protein sequence ID" value="QDT95463.1"/>
    <property type="molecule type" value="Genomic_DNA"/>
</dbReference>
<feature type="region of interest" description="Disordered" evidence="1">
    <location>
        <begin position="258"/>
        <end position="296"/>
    </location>
</feature>
<dbReference type="RefSeq" id="WP_144981950.1">
    <property type="nucleotide sequence ID" value="NZ_CP037920.1"/>
</dbReference>
<name>A0A517VR37_9PLAN</name>
<gene>
    <name evidence="2" type="ORF">V144x_09060</name>
</gene>
<proteinExistence type="predicted"/>
<sequence length="296" mass="34193">MDDLIMPFRYVVILFLSTLVTGCASIDLTSWDWKMKHQFATPKKPVYEIVALWEPAEGKGVDGMPTRGFAGQLMFFQHNNPSPVYVKGEVMIHLFDDQGDLEDQTKPIHQYKFDSGAWQAHAVESTLGPGYQVFIPYVRKGRIQAECALRVQLTQQRASDVYSRMVSVKLEGTTPETRQPSLTQNQQHFEAKGQIEVDTLARRETGKRLELSREHKQIKFNDSEQRQELIQQTKAESLKPILDERDERIRQLENQMARLLDDQRQQSTERFSNSDNESFPTNSTSYRKFRMSGSVK</sequence>
<protein>
    <submittedName>
        <fullName evidence="2">Uncharacterized protein</fullName>
    </submittedName>
</protein>
<organism evidence="2 3">
    <name type="scientific">Gimesia aquarii</name>
    <dbReference type="NCBI Taxonomy" id="2527964"/>
    <lineage>
        <taxon>Bacteria</taxon>
        <taxon>Pseudomonadati</taxon>
        <taxon>Planctomycetota</taxon>
        <taxon>Planctomycetia</taxon>
        <taxon>Planctomycetales</taxon>
        <taxon>Planctomycetaceae</taxon>
        <taxon>Gimesia</taxon>
    </lineage>
</organism>
<evidence type="ECO:0000313" key="3">
    <source>
        <dbReference type="Proteomes" id="UP000318704"/>
    </source>
</evidence>
<evidence type="ECO:0000256" key="1">
    <source>
        <dbReference type="SAM" id="MobiDB-lite"/>
    </source>
</evidence>
<evidence type="ECO:0000313" key="2">
    <source>
        <dbReference type="EMBL" id="QDT95463.1"/>
    </source>
</evidence>
<reference evidence="2 3" key="1">
    <citation type="submission" date="2019-03" db="EMBL/GenBank/DDBJ databases">
        <title>Deep-cultivation of Planctomycetes and their phenomic and genomic characterization uncovers novel biology.</title>
        <authorList>
            <person name="Wiegand S."/>
            <person name="Jogler M."/>
            <person name="Boedeker C."/>
            <person name="Pinto D."/>
            <person name="Vollmers J."/>
            <person name="Rivas-Marin E."/>
            <person name="Kohn T."/>
            <person name="Peeters S.H."/>
            <person name="Heuer A."/>
            <person name="Rast P."/>
            <person name="Oberbeckmann S."/>
            <person name="Bunk B."/>
            <person name="Jeske O."/>
            <person name="Meyerdierks A."/>
            <person name="Storesund J.E."/>
            <person name="Kallscheuer N."/>
            <person name="Luecker S."/>
            <person name="Lage O.M."/>
            <person name="Pohl T."/>
            <person name="Merkel B.J."/>
            <person name="Hornburger P."/>
            <person name="Mueller R.-W."/>
            <person name="Bruemmer F."/>
            <person name="Labrenz M."/>
            <person name="Spormann A.M."/>
            <person name="Op den Camp H."/>
            <person name="Overmann J."/>
            <person name="Amann R."/>
            <person name="Jetten M.S.M."/>
            <person name="Mascher T."/>
            <person name="Medema M.H."/>
            <person name="Devos D.P."/>
            <person name="Kaster A.-K."/>
            <person name="Ovreas L."/>
            <person name="Rohde M."/>
            <person name="Galperin M.Y."/>
            <person name="Jogler C."/>
        </authorList>
    </citation>
    <scope>NUCLEOTIDE SEQUENCE [LARGE SCALE GENOMIC DNA]</scope>
    <source>
        <strain evidence="2 3">V144</strain>
    </source>
</reference>
<dbReference type="KEGG" id="gaw:V144x_09060"/>
<dbReference type="Proteomes" id="UP000318704">
    <property type="component" value="Chromosome"/>
</dbReference>